<dbReference type="EMBL" id="LR796388">
    <property type="protein sequence ID" value="CAB4141280.1"/>
    <property type="molecule type" value="Genomic_DNA"/>
</dbReference>
<dbReference type="Gene3D" id="1.10.3210.10">
    <property type="entry name" value="Hypothetical protein af1432"/>
    <property type="match status" value="1"/>
</dbReference>
<evidence type="ECO:0000259" key="1">
    <source>
        <dbReference type="Pfam" id="PF01966"/>
    </source>
</evidence>
<reference evidence="2" key="1">
    <citation type="submission" date="2020-04" db="EMBL/GenBank/DDBJ databases">
        <authorList>
            <person name="Chiriac C."/>
            <person name="Salcher M."/>
            <person name="Ghai R."/>
            <person name="Kavagutti S V."/>
        </authorList>
    </citation>
    <scope>NUCLEOTIDE SEQUENCE</scope>
</reference>
<gene>
    <name evidence="2" type="ORF">UFOVP410_119</name>
</gene>
<dbReference type="InterPro" id="IPR006674">
    <property type="entry name" value="HD_domain"/>
</dbReference>
<proteinExistence type="predicted"/>
<protein>
    <submittedName>
        <fullName evidence="2">HDc domain containing protein</fullName>
    </submittedName>
</protein>
<dbReference type="SUPFAM" id="SSF109604">
    <property type="entry name" value="HD-domain/PDEase-like"/>
    <property type="match status" value="1"/>
</dbReference>
<sequence>MQNFSRSFLKIQPSDTLIPLKNQLSSKIESLLDLPELERLKFLYNSNSSYTKPFNHLSTTRYQHSVHSASQVRQLSIDINTHERIVLEAALLFHDIGHTPGSHSMDYIFSSMTNSPDIHSWGFGKNEFHEYHGAELIGKGESTQRIRDCLGKWAFGDLMSVLTFDDKRTHKEKCECYGEFTPSLAPHRIHQLYELKETLDRTSYLQLDYSTAGYKPEMILNSERVLEKYKKRLFLDSRDVIVLRDTTDVTDSFEDILQLRRNHFMEIAGHPLNQLVVSFLQKSIWRKIQSQEDFIKNPYLTLKNDLLSGQYHKVFDQETMEFLFGESKTCLIDRIVPMVTIDESMLTALGKKYLEVPDKFYPNLTRSLCDVPEYKVSLAELHLNYYLKLRGINATIYFIVTNHIDKPFEYVTGNKVSTQLCKHEPKENVRQIIVAADCIEQNWNDIKKLKSIVEEYFVKCGWVPNNFPFYKVYCSRVFVDPVTQSKFSDECVDKIKQIEPMWMKKYEKTLF</sequence>
<organism evidence="2">
    <name type="scientific">uncultured Caudovirales phage</name>
    <dbReference type="NCBI Taxonomy" id="2100421"/>
    <lineage>
        <taxon>Viruses</taxon>
        <taxon>Duplodnaviria</taxon>
        <taxon>Heunggongvirae</taxon>
        <taxon>Uroviricota</taxon>
        <taxon>Caudoviricetes</taxon>
        <taxon>Peduoviridae</taxon>
        <taxon>Maltschvirus</taxon>
        <taxon>Maltschvirus maltsch</taxon>
    </lineage>
</organism>
<dbReference type="Pfam" id="PF01966">
    <property type="entry name" value="HD"/>
    <property type="match status" value="1"/>
</dbReference>
<evidence type="ECO:0000313" key="2">
    <source>
        <dbReference type="EMBL" id="CAB4141280.1"/>
    </source>
</evidence>
<accession>A0A6J5M825</accession>
<dbReference type="InterPro" id="IPR003607">
    <property type="entry name" value="HD/PDEase_dom"/>
</dbReference>
<dbReference type="CDD" id="cd00077">
    <property type="entry name" value="HDc"/>
    <property type="match status" value="1"/>
</dbReference>
<feature type="domain" description="HD" evidence="1">
    <location>
        <begin position="61"/>
        <end position="139"/>
    </location>
</feature>
<name>A0A6J5M825_9CAUD</name>